<protein>
    <submittedName>
        <fullName evidence="3">Uncharacterized protein</fullName>
    </submittedName>
</protein>
<proteinExistence type="predicted"/>
<dbReference type="RefSeq" id="XP_056023324.1">
    <property type="nucleotide sequence ID" value="XM_056178450.1"/>
</dbReference>
<evidence type="ECO:0000313" key="3">
    <source>
        <dbReference type="EMBL" id="KAJ4854266.1"/>
    </source>
</evidence>
<dbReference type="AlphaFoldDB" id="A0A9W9B6L3"/>
<feature type="region of interest" description="Disordered" evidence="1">
    <location>
        <begin position="163"/>
        <end position="189"/>
    </location>
</feature>
<reference evidence="3" key="1">
    <citation type="submission" date="2022-09" db="EMBL/GenBank/DDBJ databases">
        <title>Chromosome-level assembly of Trichoderma breve T069, a fungus used in development of biopesticide product.</title>
        <authorList>
            <person name="Lin R."/>
            <person name="Liu T."/>
        </authorList>
    </citation>
    <scope>NUCLEOTIDE SEQUENCE</scope>
    <source>
        <strain evidence="3">T069</strain>
    </source>
</reference>
<sequence length="396" mass="45181">MLPLDDKDSCPRSIAYTCRTAESWEDDMALSVTFFPDTLTTNAIWFGCNFEERSINGYNLTDSVIITSRLREFDGEVFHPMMLPTIFAEFERDRHINLVRKSNTQFVQKMIDIESRNDTFYGIQQIQRDIRRSMEKESPPSRTSSFFNGMKGRVGSFLSGKTMSTSSTFNSSVGTETLRPESNEEDEEDDETCAMLWIKISHLKNGLENWKTQLRKMFDHTQELEDIDFGMSRDTPTEVLTCRRDGLKECGGRIRERLRDLVDEYDDFIRECDHIMAGMSLATQLDLNHIGRKDARLNENISRSSLAVAETAQRDGSLMKSIAILGMIYLPATFVCTFFSMGFFQWRGQGDGTTTVSPDLWVFGLSAAAFTLLTVGVFLACTMNRGNRMRAKLHIV</sequence>
<keyword evidence="4" id="KW-1185">Reference proteome</keyword>
<feature type="compositionally biased region" description="Polar residues" evidence="1">
    <location>
        <begin position="163"/>
        <end position="175"/>
    </location>
</feature>
<keyword evidence="2" id="KW-1133">Transmembrane helix</keyword>
<dbReference type="Gene3D" id="1.20.58.340">
    <property type="entry name" value="Magnesium transport protein CorA, transmembrane region"/>
    <property type="match status" value="1"/>
</dbReference>
<name>A0A9W9B6L3_9HYPO</name>
<evidence type="ECO:0000256" key="2">
    <source>
        <dbReference type="SAM" id="Phobius"/>
    </source>
</evidence>
<keyword evidence="2" id="KW-0812">Transmembrane</keyword>
<feature type="transmembrane region" description="Helical" evidence="2">
    <location>
        <begin position="361"/>
        <end position="382"/>
    </location>
</feature>
<dbReference type="GeneID" id="80873138"/>
<gene>
    <name evidence="3" type="ORF">T069G_11245</name>
</gene>
<dbReference type="EMBL" id="JAOPEN010000008">
    <property type="protein sequence ID" value="KAJ4854266.1"/>
    <property type="molecule type" value="Genomic_DNA"/>
</dbReference>
<evidence type="ECO:0000256" key="1">
    <source>
        <dbReference type="SAM" id="MobiDB-lite"/>
    </source>
</evidence>
<organism evidence="3 4">
    <name type="scientific">Trichoderma breve</name>
    <dbReference type="NCBI Taxonomy" id="2034170"/>
    <lineage>
        <taxon>Eukaryota</taxon>
        <taxon>Fungi</taxon>
        <taxon>Dikarya</taxon>
        <taxon>Ascomycota</taxon>
        <taxon>Pezizomycotina</taxon>
        <taxon>Sordariomycetes</taxon>
        <taxon>Hypocreomycetidae</taxon>
        <taxon>Hypocreales</taxon>
        <taxon>Hypocreaceae</taxon>
        <taxon>Trichoderma</taxon>
    </lineage>
</organism>
<comment type="caution">
    <text evidence="3">The sequence shown here is derived from an EMBL/GenBank/DDBJ whole genome shotgun (WGS) entry which is preliminary data.</text>
</comment>
<feature type="transmembrane region" description="Helical" evidence="2">
    <location>
        <begin position="322"/>
        <end position="341"/>
    </location>
</feature>
<dbReference type="Proteomes" id="UP001140511">
    <property type="component" value="Unassembled WGS sequence"/>
</dbReference>
<accession>A0A9W9B6L3</accession>
<evidence type="ECO:0000313" key="4">
    <source>
        <dbReference type="Proteomes" id="UP001140511"/>
    </source>
</evidence>
<keyword evidence="2" id="KW-0472">Membrane</keyword>